<name>A0AAD5YFW5_9APHY</name>
<dbReference type="SMART" id="SM00493">
    <property type="entry name" value="TOPRIM"/>
    <property type="match status" value="1"/>
</dbReference>
<evidence type="ECO:0000259" key="12">
    <source>
        <dbReference type="PROSITE" id="PS52039"/>
    </source>
</evidence>
<dbReference type="GO" id="GO:0006265">
    <property type="term" value="P:DNA topological change"/>
    <property type="evidence" value="ECO:0007669"/>
    <property type="project" value="InterPro"/>
</dbReference>
<dbReference type="GO" id="GO:0006397">
    <property type="term" value="P:mRNA processing"/>
    <property type="evidence" value="ECO:0007669"/>
    <property type="project" value="UniProtKB-KW"/>
</dbReference>
<evidence type="ECO:0000256" key="7">
    <source>
        <dbReference type="ARBA" id="ARBA00023235"/>
    </source>
</evidence>
<dbReference type="InterPro" id="IPR003601">
    <property type="entry name" value="Topo_IA_2"/>
</dbReference>
<dbReference type="PANTHER" id="PTHR11390:SF21">
    <property type="entry name" value="DNA TOPOISOMERASE 3-ALPHA"/>
    <property type="match status" value="1"/>
</dbReference>
<dbReference type="SUPFAM" id="SSF57756">
    <property type="entry name" value="Retrovirus zinc finger-like domains"/>
    <property type="match status" value="2"/>
</dbReference>
<feature type="compositionally biased region" description="Low complexity" evidence="10">
    <location>
        <begin position="623"/>
        <end position="646"/>
    </location>
</feature>
<feature type="compositionally biased region" description="Polar residues" evidence="10">
    <location>
        <begin position="686"/>
        <end position="705"/>
    </location>
</feature>
<dbReference type="InterPro" id="IPR006171">
    <property type="entry name" value="TOPRIM_dom"/>
</dbReference>
<evidence type="ECO:0000256" key="5">
    <source>
        <dbReference type="ARBA" id="ARBA00023029"/>
    </source>
</evidence>
<dbReference type="GO" id="GO:0006281">
    <property type="term" value="P:DNA repair"/>
    <property type="evidence" value="ECO:0007669"/>
    <property type="project" value="TreeGrafter"/>
</dbReference>
<dbReference type="AlphaFoldDB" id="A0AAD5YFW5"/>
<dbReference type="PROSITE" id="PS50158">
    <property type="entry name" value="ZF_CCHC"/>
    <property type="match status" value="3"/>
</dbReference>
<dbReference type="SMART" id="SM00436">
    <property type="entry name" value="TOP1Bc"/>
    <property type="match status" value="1"/>
</dbReference>
<keyword evidence="6 9" id="KW-0238">DNA-binding</keyword>
<dbReference type="Pfam" id="PF00098">
    <property type="entry name" value="zf-CCHC"/>
    <property type="match status" value="3"/>
</dbReference>
<dbReference type="Pfam" id="PF01751">
    <property type="entry name" value="Toprim"/>
    <property type="match status" value="1"/>
</dbReference>
<feature type="domain" description="Topo IA-type catalytic" evidence="12">
    <location>
        <begin position="86"/>
        <end position="469"/>
    </location>
</feature>
<protein>
    <recommendedName>
        <fullName evidence="3 9">DNA topoisomerase</fullName>
        <ecNumber evidence="3 9">5.6.2.1</ecNumber>
    </recommendedName>
</protein>
<feature type="region of interest" description="Disordered" evidence="10">
    <location>
        <begin position="185"/>
        <end position="209"/>
    </location>
</feature>
<reference evidence="13" key="1">
    <citation type="submission" date="2022-07" db="EMBL/GenBank/DDBJ databases">
        <title>Genome Sequence of Physisporinus lineatus.</title>
        <authorList>
            <person name="Buettner E."/>
        </authorList>
    </citation>
    <scope>NUCLEOTIDE SEQUENCE</scope>
    <source>
        <strain evidence="13">VT162</strain>
    </source>
</reference>
<feature type="region of interest" description="Disordered" evidence="10">
    <location>
        <begin position="790"/>
        <end position="845"/>
    </location>
</feature>
<dbReference type="InterPro" id="IPR001878">
    <property type="entry name" value="Znf_CCHC"/>
</dbReference>
<dbReference type="SMART" id="SM00343">
    <property type="entry name" value="ZnF_C2HC"/>
    <property type="match status" value="3"/>
</dbReference>
<keyword evidence="8" id="KW-0863">Zinc-finger</keyword>
<dbReference type="Pfam" id="PF01131">
    <property type="entry name" value="Topoisom_bac"/>
    <property type="match status" value="1"/>
</dbReference>
<comment type="similarity">
    <text evidence="2 9">Belongs to the type IA topoisomerase family.</text>
</comment>
<feature type="domain" description="CCHC-type" evidence="11">
    <location>
        <begin position="713"/>
        <end position="727"/>
    </location>
</feature>
<sequence length="845" mass="91813">MKKILCVAEKPSISKAITQILSGGQYHTRNTTTNFIKNYDFDYPQAEAHFTVTAVAGHIMEHDFGPEHGWKACDPFALFEAHIYAKVTRRVRSPSPGTFDRRPGGSQQVMIWTDCDREGENIAIRQIHRAAQHPVDLDMAQAQAVEARILLDLRIGAAFTRLQTLTLQGQFAQLDKAMISKIRGNSQQTSATHDRRASKSGFSAAQDLAEEDSGEVFDPQFDFMTLIDKQTADGAWGAFATGLQNGNFEQPRRGKNNDKAHPPIHPTAHCHNLQGDEKKVYDYITRRFLACCSKDAQGMETTVRLRMGDETFHTTGLRILQRNFLEVYPYEKWSNKELPEYREGQEFEPTACLLKSGMTTRPALLTEADLVGLMDKNGIGTDATIAQHIQTILDRSYVIGRMHGATKYLVPSTLGIGLVEGYDRVGFERSLSGPLLRRQTERQIVQVCERQKTKAEMLIENVERYKEIYMKTRAQMPQITQVRPSYHFGHLEVSTHFQSVREYLGNDPVGFPPDFLDDLPPGEGDDDDGGGGGGGGGGRGRGGRGGGRGGRGSRGGGAGRGTTSRRGRGGSTAPRSRRDDDDPDPPASRSVVPAKRPPPSAPGPSRQPAKQARTASTIDRSRSASAAPSYSRTTPSGSNSTASGSNAGKKYWRCANNRAAARCKFQQVVWDERDVEGVPVVDSGYNRPQSRTAAPPRRNTTNGAQGTRGDDVCFKCDKVGHWASECPGAPSGTRQKVASTSGTGGGGNGGCFHCGEVGHFASACPSKGAGTSTAVATTVVCFKCGKQGHYSNSCTSASTTTANRSTSVRRNGSSSSGGTRGKRGRGRGAMFRSKRFQEEEEEDDI</sequence>
<dbReference type="SUPFAM" id="SSF56712">
    <property type="entry name" value="Prokaryotic type I DNA topoisomerase"/>
    <property type="match status" value="1"/>
</dbReference>
<dbReference type="InterPro" id="IPR023405">
    <property type="entry name" value="Topo_IA_core_domain"/>
</dbReference>
<feature type="compositionally biased region" description="Low complexity" evidence="10">
    <location>
        <begin position="507"/>
        <end position="522"/>
    </location>
</feature>
<dbReference type="PANTHER" id="PTHR11390">
    <property type="entry name" value="PROKARYOTIC DNA TOPOISOMERASE"/>
    <property type="match status" value="1"/>
</dbReference>
<evidence type="ECO:0000256" key="3">
    <source>
        <dbReference type="ARBA" id="ARBA00012891"/>
    </source>
</evidence>
<comment type="function">
    <text evidence="9">Introduces a single-strand break via transesterification at a target site in duplex DNA. Releases the supercoiling and torsional tension of DNA introduced during the DNA replication and transcription by transiently cleaving and rejoining one strand of the DNA duplex. The scissile phosphodiester is attacked by the catalytic tyrosine of the enzyme, resulting in the formation of a DNA-(5'-phosphotyrosyl)-enzyme intermediate and the expulsion of a 3'-OH DNA strand.</text>
</comment>
<keyword evidence="8" id="KW-0862">Zinc</keyword>
<keyword evidence="8" id="KW-0479">Metal-binding</keyword>
<dbReference type="Gene3D" id="3.40.50.140">
    <property type="match status" value="1"/>
</dbReference>
<dbReference type="PROSITE" id="PS52039">
    <property type="entry name" value="TOPO_IA_2"/>
    <property type="match status" value="1"/>
</dbReference>
<feature type="region of interest" description="Disordered" evidence="10">
    <location>
        <begin position="504"/>
        <end position="646"/>
    </location>
</feature>
<dbReference type="InterPro" id="IPR003602">
    <property type="entry name" value="Topo_IA_DNA-bd_dom"/>
</dbReference>
<dbReference type="Proteomes" id="UP001212997">
    <property type="component" value="Unassembled WGS sequence"/>
</dbReference>
<comment type="caution">
    <text evidence="13">The sequence shown here is derived from an EMBL/GenBank/DDBJ whole genome shotgun (WGS) entry which is preliminary data.</text>
</comment>
<dbReference type="Gene3D" id="1.10.460.10">
    <property type="entry name" value="Topoisomerase I, domain 2"/>
    <property type="match status" value="2"/>
</dbReference>
<evidence type="ECO:0000256" key="9">
    <source>
        <dbReference type="RuleBase" id="RU362092"/>
    </source>
</evidence>
<feature type="domain" description="CCHC-type" evidence="11">
    <location>
        <begin position="751"/>
        <end position="766"/>
    </location>
</feature>
<proteinExistence type="inferred from homology"/>
<dbReference type="InterPro" id="IPR013826">
    <property type="entry name" value="Topo_IA_cen_sub3"/>
</dbReference>
<dbReference type="GO" id="GO:0006310">
    <property type="term" value="P:DNA recombination"/>
    <property type="evidence" value="ECO:0007669"/>
    <property type="project" value="TreeGrafter"/>
</dbReference>
<feature type="domain" description="CCHC-type" evidence="11">
    <location>
        <begin position="781"/>
        <end position="796"/>
    </location>
</feature>
<dbReference type="GO" id="GO:0005634">
    <property type="term" value="C:nucleus"/>
    <property type="evidence" value="ECO:0007669"/>
    <property type="project" value="TreeGrafter"/>
</dbReference>
<dbReference type="GO" id="GO:0008270">
    <property type="term" value="F:zinc ion binding"/>
    <property type="evidence" value="ECO:0007669"/>
    <property type="project" value="UniProtKB-KW"/>
</dbReference>
<keyword evidence="14" id="KW-1185">Reference proteome</keyword>
<keyword evidence="4" id="KW-0507">mRNA processing</keyword>
<dbReference type="GO" id="GO:0003677">
    <property type="term" value="F:DNA binding"/>
    <property type="evidence" value="ECO:0007669"/>
    <property type="project" value="UniProtKB-KW"/>
</dbReference>
<evidence type="ECO:0000256" key="10">
    <source>
        <dbReference type="SAM" id="MobiDB-lite"/>
    </source>
</evidence>
<dbReference type="SMART" id="SM00437">
    <property type="entry name" value="TOP1Ac"/>
    <property type="match status" value="1"/>
</dbReference>
<dbReference type="InterPro" id="IPR000380">
    <property type="entry name" value="Topo_IA"/>
</dbReference>
<feature type="compositionally biased region" description="Gly residues" evidence="10">
    <location>
        <begin position="530"/>
        <end position="560"/>
    </location>
</feature>
<evidence type="ECO:0000313" key="13">
    <source>
        <dbReference type="EMBL" id="KAJ3486447.1"/>
    </source>
</evidence>
<keyword evidence="7 9" id="KW-0413">Isomerase</keyword>
<evidence type="ECO:0000313" key="14">
    <source>
        <dbReference type="Proteomes" id="UP001212997"/>
    </source>
</evidence>
<evidence type="ECO:0000256" key="8">
    <source>
        <dbReference type="PROSITE-ProRule" id="PRU00047"/>
    </source>
</evidence>
<dbReference type="Gene3D" id="4.10.60.10">
    <property type="entry name" value="Zinc finger, CCHC-type"/>
    <property type="match status" value="3"/>
</dbReference>
<evidence type="ECO:0000256" key="6">
    <source>
        <dbReference type="ARBA" id="ARBA00023125"/>
    </source>
</evidence>
<feature type="region of interest" description="Disordered" evidence="10">
    <location>
        <begin position="679"/>
        <end position="706"/>
    </location>
</feature>
<dbReference type="GO" id="GO:0031422">
    <property type="term" value="C:RecQ family helicase-topoisomerase III complex"/>
    <property type="evidence" value="ECO:0007669"/>
    <property type="project" value="TreeGrafter"/>
</dbReference>
<dbReference type="InterPro" id="IPR013824">
    <property type="entry name" value="Topo_IA_cen_sub1"/>
</dbReference>
<comment type="catalytic activity">
    <reaction evidence="1 9">
        <text>ATP-independent breakage of single-stranded DNA, followed by passage and rejoining.</text>
        <dbReference type="EC" id="5.6.2.1"/>
    </reaction>
</comment>
<dbReference type="CDD" id="cd00186">
    <property type="entry name" value="TOP1Ac"/>
    <property type="match status" value="1"/>
</dbReference>
<dbReference type="InterPro" id="IPR013497">
    <property type="entry name" value="Topo_IA_cen"/>
</dbReference>
<dbReference type="GO" id="GO:0003917">
    <property type="term" value="F:DNA topoisomerase type I (single strand cut, ATP-independent) activity"/>
    <property type="evidence" value="ECO:0007669"/>
    <property type="project" value="UniProtKB-EC"/>
</dbReference>
<gene>
    <name evidence="13" type="ORF">NLI96_g4239</name>
</gene>
<evidence type="ECO:0000256" key="4">
    <source>
        <dbReference type="ARBA" id="ARBA00022664"/>
    </source>
</evidence>
<organism evidence="13 14">
    <name type="scientific">Meripilus lineatus</name>
    <dbReference type="NCBI Taxonomy" id="2056292"/>
    <lineage>
        <taxon>Eukaryota</taxon>
        <taxon>Fungi</taxon>
        <taxon>Dikarya</taxon>
        <taxon>Basidiomycota</taxon>
        <taxon>Agaricomycotina</taxon>
        <taxon>Agaricomycetes</taxon>
        <taxon>Polyporales</taxon>
        <taxon>Meripilaceae</taxon>
        <taxon>Meripilus</taxon>
    </lineage>
</organism>
<dbReference type="Gene3D" id="1.10.290.10">
    <property type="entry name" value="Topoisomerase I, domain 4"/>
    <property type="match status" value="1"/>
</dbReference>
<dbReference type="PRINTS" id="PR00417">
    <property type="entry name" value="PRTPISMRASEI"/>
</dbReference>
<accession>A0AAD5YFW5</accession>
<dbReference type="EC" id="5.6.2.1" evidence="3 9"/>
<dbReference type="EMBL" id="JANAWD010000121">
    <property type="protein sequence ID" value="KAJ3486447.1"/>
    <property type="molecule type" value="Genomic_DNA"/>
</dbReference>
<evidence type="ECO:0000256" key="1">
    <source>
        <dbReference type="ARBA" id="ARBA00000213"/>
    </source>
</evidence>
<dbReference type="InterPro" id="IPR036875">
    <property type="entry name" value="Znf_CCHC_sf"/>
</dbReference>
<keyword evidence="5 9" id="KW-0799">Topoisomerase</keyword>
<evidence type="ECO:0000256" key="2">
    <source>
        <dbReference type="ARBA" id="ARBA00009446"/>
    </source>
</evidence>
<evidence type="ECO:0000259" key="11">
    <source>
        <dbReference type="PROSITE" id="PS50158"/>
    </source>
</evidence>
<feature type="compositionally biased region" description="Low complexity" evidence="10">
    <location>
        <begin position="791"/>
        <end position="817"/>
    </location>
</feature>